<proteinExistence type="predicted"/>
<evidence type="ECO:0000313" key="3">
    <source>
        <dbReference type="Proteomes" id="UP000008022"/>
    </source>
</evidence>
<dbReference type="Proteomes" id="UP000008022">
    <property type="component" value="Unassembled WGS sequence"/>
</dbReference>
<reference evidence="3" key="1">
    <citation type="submission" date="2013-06" db="EMBL/GenBank/DDBJ databases">
        <authorList>
            <person name="Zhao Q."/>
        </authorList>
    </citation>
    <scope>NUCLEOTIDE SEQUENCE</scope>
    <source>
        <strain evidence="3">cv. W1943</strain>
    </source>
</reference>
<feature type="region of interest" description="Disordered" evidence="1">
    <location>
        <begin position="1"/>
        <end position="26"/>
    </location>
</feature>
<evidence type="ECO:0000256" key="1">
    <source>
        <dbReference type="SAM" id="MobiDB-lite"/>
    </source>
</evidence>
<sequence length="109" mass="12472">MHASHGFLYSRGRGCAPEENRKKTTRRKKMIRAKQLFYGSGEEEHKKLSLILAHAECRLSTPSVVPVDFRDRKSAFTLGEKLRYALFSYKDLVILSHTWPTPPSVAPEL</sequence>
<name>A0A0E0PIB7_ORYRU</name>
<dbReference type="Gramene" id="ORUFI05G05770.1">
    <property type="protein sequence ID" value="ORUFI05G05770.1"/>
    <property type="gene ID" value="ORUFI05G05770"/>
</dbReference>
<reference evidence="2" key="2">
    <citation type="submission" date="2015-06" db="UniProtKB">
        <authorList>
            <consortium name="EnsemblPlants"/>
        </authorList>
    </citation>
    <scope>IDENTIFICATION</scope>
</reference>
<dbReference type="AlphaFoldDB" id="A0A0E0PIB7"/>
<accession>A0A0E0PIB7</accession>
<protein>
    <submittedName>
        <fullName evidence="2">Uncharacterized protein</fullName>
    </submittedName>
</protein>
<dbReference type="HOGENOM" id="CLU_2188279_0_0_1"/>
<dbReference type="EnsemblPlants" id="ORUFI05G05770.1">
    <property type="protein sequence ID" value="ORUFI05G05770.1"/>
    <property type="gene ID" value="ORUFI05G05770"/>
</dbReference>
<organism evidence="2 3">
    <name type="scientific">Oryza rufipogon</name>
    <name type="common">Brownbeard rice</name>
    <name type="synonym">Asian wild rice</name>
    <dbReference type="NCBI Taxonomy" id="4529"/>
    <lineage>
        <taxon>Eukaryota</taxon>
        <taxon>Viridiplantae</taxon>
        <taxon>Streptophyta</taxon>
        <taxon>Embryophyta</taxon>
        <taxon>Tracheophyta</taxon>
        <taxon>Spermatophyta</taxon>
        <taxon>Magnoliopsida</taxon>
        <taxon>Liliopsida</taxon>
        <taxon>Poales</taxon>
        <taxon>Poaceae</taxon>
        <taxon>BOP clade</taxon>
        <taxon>Oryzoideae</taxon>
        <taxon>Oryzeae</taxon>
        <taxon>Oryzinae</taxon>
        <taxon>Oryza</taxon>
    </lineage>
</organism>
<keyword evidence="3" id="KW-1185">Reference proteome</keyword>
<evidence type="ECO:0000313" key="2">
    <source>
        <dbReference type="EnsemblPlants" id="ORUFI05G05770.1"/>
    </source>
</evidence>